<evidence type="ECO:0000256" key="3">
    <source>
        <dbReference type="ARBA" id="ARBA00023125"/>
    </source>
</evidence>
<feature type="domain" description="HTH lysR-type" evidence="5">
    <location>
        <begin position="1"/>
        <end position="58"/>
    </location>
</feature>
<dbReference type="PROSITE" id="PS50931">
    <property type="entry name" value="HTH_LYSR"/>
    <property type="match status" value="1"/>
</dbReference>
<gene>
    <name evidence="6" type="ORF">JOL79_27810</name>
</gene>
<protein>
    <submittedName>
        <fullName evidence="6">LysR family transcriptional regulator</fullName>
    </submittedName>
</protein>
<keyword evidence="4" id="KW-0804">Transcription</keyword>
<dbReference type="SUPFAM" id="SSF46785">
    <property type="entry name" value="Winged helix' DNA-binding domain"/>
    <property type="match status" value="1"/>
</dbReference>
<evidence type="ECO:0000256" key="1">
    <source>
        <dbReference type="ARBA" id="ARBA00009437"/>
    </source>
</evidence>
<sequence length="320" mass="33829">MELRQLQYLVAAVEEGGFTRAAARVHVAQPAVSQQIAQLEKELGERLFDRSERRVRLTPAGEAFLPHARAALEAVGAGRDAVTSLRGELAGRLVIGTIPWPPEWLLERLGRFGSRHPRVSLVLRTGDPRALAADVAAGALDAALIGLASGRLPEGPGGQRLPASLASYSVPGEPLGVALAPGHPLLTQDDQAKDDLAQDDLAVGEVALARLRDEAIVTLGEGSGLRTVVESACAEAGFAPRIRVETDDLTLMSDLVAHGLGVAVLPLPAVPRVRRDLVIVGLREPVLHRAMALVWHRRAVSVPGRAFLDLAGAHETEPGA</sequence>
<dbReference type="Proteomes" id="UP000674234">
    <property type="component" value="Unassembled WGS sequence"/>
</dbReference>
<reference evidence="6" key="1">
    <citation type="submission" date="2021-02" db="EMBL/GenBank/DDBJ databases">
        <title>Draft genome sequence of Microbispora sp. RL4-1S isolated from rice leaves in Thailand.</title>
        <authorList>
            <person name="Muangham S."/>
            <person name="Duangmal K."/>
        </authorList>
    </citation>
    <scope>NUCLEOTIDE SEQUENCE</scope>
    <source>
        <strain evidence="6">RL4-1S</strain>
    </source>
</reference>
<dbReference type="RefSeq" id="WP_210158859.1">
    <property type="nucleotide sequence ID" value="NZ_JAFCNB010000021.1"/>
</dbReference>
<keyword evidence="3" id="KW-0238">DNA-binding</keyword>
<dbReference type="InterPro" id="IPR000847">
    <property type="entry name" value="LysR_HTH_N"/>
</dbReference>
<dbReference type="GO" id="GO:0003677">
    <property type="term" value="F:DNA binding"/>
    <property type="evidence" value="ECO:0007669"/>
    <property type="project" value="UniProtKB-KW"/>
</dbReference>
<dbReference type="InterPro" id="IPR036390">
    <property type="entry name" value="WH_DNA-bd_sf"/>
</dbReference>
<dbReference type="AlphaFoldDB" id="A0A941AMS0"/>
<dbReference type="PANTHER" id="PTHR30346:SF29">
    <property type="entry name" value="LYSR SUBSTRATE-BINDING"/>
    <property type="match status" value="1"/>
</dbReference>
<dbReference type="PANTHER" id="PTHR30346">
    <property type="entry name" value="TRANSCRIPTIONAL DUAL REGULATOR HCAR-RELATED"/>
    <property type="match status" value="1"/>
</dbReference>
<dbReference type="Pfam" id="PF00126">
    <property type="entry name" value="HTH_1"/>
    <property type="match status" value="1"/>
</dbReference>
<comment type="similarity">
    <text evidence="1">Belongs to the LysR transcriptional regulatory family.</text>
</comment>
<dbReference type="Gene3D" id="3.40.190.290">
    <property type="match status" value="1"/>
</dbReference>
<dbReference type="InterPro" id="IPR005119">
    <property type="entry name" value="LysR_subst-bd"/>
</dbReference>
<evidence type="ECO:0000256" key="2">
    <source>
        <dbReference type="ARBA" id="ARBA00023015"/>
    </source>
</evidence>
<name>A0A941AMS0_9ACTN</name>
<organism evidence="6 7">
    <name type="scientific">Microbispora oryzae</name>
    <dbReference type="NCBI Taxonomy" id="2806554"/>
    <lineage>
        <taxon>Bacteria</taxon>
        <taxon>Bacillati</taxon>
        <taxon>Actinomycetota</taxon>
        <taxon>Actinomycetes</taxon>
        <taxon>Streptosporangiales</taxon>
        <taxon>Streptosporangiaceae</taxon>
        <taxon>Microbispora</taxon>
    </lineage>
</organism>
<comment type="caution">
    <text evidence="6">The sequence shown here is derived from an EMBL/GenBank/DDBJ whole genome shotgun (WGS) entry which is preliminary data.</text>
</comment>
<dbReference type="GO" id="GO:0003700">
    <property type="term" value="F:DNA-binding transcription factor activity"/>
    <property type="evidence" value="ECO:0007669"/>
    <property type="project" value="InterPro"/>
</dbReference>
<dbReference type="Gene3D" id="1.10.10.10">
    <property type="entry name" value="Winged helix-like DNA-binding domain superfamily/Winged helix DNA-binding domain"/>
    <property type="match status" value="1"/>
</dbReference>
<proteinExistence type="inferred from homology"/>
<evidence type="ECO:0000259" key="5">
    <source>
        <dbReference type="PROSITE" id="PS50931"/>
    </source>
</evidence>
<dbReference type="SUPFAM" id="SSF53850">
    <property type="entry name" value="Periplasmic binding protein-like II"/>
    <property type="match status" value="1"/>
</dbReference>
<accession>A0A941AMS0</accession>
<dbReference type="InterPro" id="IPR036388">
    <property type="entry name" value="WH-like_DNA-bd_sf"/>
</dbReference>
<keyword evidence="7" id="KW-1185">Reference proteome</keyword>
<evidence type="ECO:0000313" key="7">
    <source>
        <dbReference type="Proteomes" id="UP000674234"/>
    </source>
</evidence>
<dbReference type="EMBL" id="JAFCNB010000021">
    <property type="protein sequence ID" value="MBP2707593.1"/>
    <property type="molecule type" value="Genomic_DNA"/>
</dbReference>
<dbReference type="PRINTS" id="PR00039">
    <property type="entry name" value="HTHLYSR"/>
</dbReference>
<dbReference type="CDD" id="cd05466">
    <property type="entry name" value="PBP2_LTTR_substrate"/>
    <property type="match status" value="1"/>
</dbReference>
<keyword evidence="2" id="KW-0805">Transcription regulation</keyword>
<dbReference type="GO" id="GO:0032993">
    <property type="term" value="C:protein-DNA complex"/>
    <property type="evidence" value="ECO:0007669"/>
    <property type="project" value="TreeGrafter"/>
</dbReference>
<dbReference type="Pfam" id="PF03466">
    <property type="entry name" value="LysR_substrate"/>
    <property type="match status" value="2"/>
</dbReference>
<evidence type="ECO:0000256" key="4">
    <source>
        <dbReference type="ARBA" id="ARBA00023163"/>
    </source>
</evidence>
<dbReference type="FunFam" id="1.10.10.10:FF:000001">
    <property type="entry name" value="LysR family transcriptional regulator"/>
    <property type="match status" value="1"/>
</dbReference>
<evidence type="ECO:0000313" key="6">
    <source>
        <dbReference type="EMBL" id="MBP2707593.1"/>
    </source>
</evidence>